<dbReference type="Gene3D" id="2.115.10.20">
    <property type="entry name" value="Glycosyl hydrolase domain, family 43"/>
    <property type="match status" value="1"/>
</dbReference>
<evidence type="ECO:0000256" key="4">
    <source>
        <dbReference type="ARBA" id="ARBA00023295"/>
    </source>
</evidence>
<dbReference type="EMBL" id="HBEM01017862">
    <property type="protein sequence ID" value="CAD8453256.1"/>
    <property type="molecule type" value="Transcribed_RNA"/>
</dbReference>
<reference evidence="9" key="1">
    <citation type="submission" date="2021-01" db="EMBL/GenBank/DDBJ databases">
        <authorList>
            <person name="Corre E."/>
            <person name="Pelletier E."/>
            <person name="Niang G."/>
            <person name="Scheremetjew M."/>
            <person name="Finn R."/>
            <person name="Kale V."/>
            <person name="Holt S."/>
            <person name="Cochrane G."/>
            <person name="Meng A."/>
            <person name="Brown T."/>
            <person name="Cohen L."/>
        </authorList>
    </citation>
    <scope>NUCLEOTIDE SEQUENCE</scope>
    <source>
        <strain evidence="9">CCMP2058</strain>
    </source>
</reference>
<evidence type="ECO:0000256" key="1">
    <source>
        <dbReference type="ARBA" id="ARBA00004834"/>
    </source>
</evidence>
<keyword evidence="8" id="KW-0812">Transmembrane</keyword>
<evidence type="ECO:0000256" key="8">
    <source>
        <dbReference type="SAM" id="Phobius"/>
    </source>
</evidence>
<evidence type="ECO:0000256" key="5">
    <source>
        <dbReference type="ARBA" id="ARBA00042202"/>
    </source>
</evidence>
<dbReference type="InterPro" id="IPR050727">
    <property type="entry name" value="GH43_arabinanases"/>
</dbReference>
<dbReference type="InterPro" id="IPR006710">
    <property type="entry name" value="Glyco_hydro_43"/>
</dbReference>
<proteinExistence type="inferred from homology"/>
<evidence type="ECO:0000256" key="3">
    <source>
        <dbReference type="ARBA" id="ARBA00022801"/>
    </source>
</evidence>
<feature type="site" description="Important for catalytic activity, responsible for pKa modulation of the active site Glu and correct orientation of both the proton donor and substrate" evidence="6">
    <location>
        <position position="209"/>
    </location>
</feature>
<gene>
    <name evidence="9" type="ORF">LAMO00422_LOCUS12196</name>
</gene>
<evidence type="ECO:0000313" key="9">
    <source>
        <dbReference type="EMBL" id="CAD8453256.1"/>
    </source>
</evidence>
<keyword evidence="4 7" id="KW-0326">Glycosidase</keyword>
<keyword evidence="8" id="KW-1133">Transmembrane helix</keyword>
<sequence>MVALPGPAFPRLGVSHRVFFAIGCVIVISVWNLMEISQKSPGFNPVVPMGCEAGACDGHDPSGLQRVTDSSGHVYYLTFVTGSGQGEALGVRFMQKGDPTWRKAKDSYLYPSWIPRYFPVQKMGCAPGQNKACPLWAPDLPSNGNAIRLNNDMVVFFSVSDFIHGDKSTFCIGVATGSWPKLELKDSGSPVICSNRSQSDRYGAPHALDPSVSTDANGNTWLTYGSWSNYGRGPHQGSRGGGIWAVSIDPETWHLSHQARKACGDDYPFCFNPLPPTAMPSPGTWVNIANHRGYHAPDGSYIDGNAIEASYLFNYYQQNGYYYLFVNWYWCCRGKNSTYQIRVGRSDSPLGHFVDDTGVDMQESGGYLVLNASATSEHQFVGPGHSGILHDKEDDKLYFTTSYEAIDNKEMQLYAFEMEIDENGWPRMLSQVFTGLPDSHDSSTLKDMYHWISGSG</sequence>
<evidence type="ECO:0000256" key="7">
    <source>
        <dbReference type="RuleBase" id="RU361187"/>
    </source>
</evidence>
<protein>
    <recommendedName>
        <fullName evidence="5">Endo-1,5-alpha-L-arabinanase A</fullName>
    </recommendedName>
</protein>
<dbReference type="GO" id="GO:0004553">
    <property type="term" value="F:hydrolase activity, hydrolyzing O-glycosyl compounds"/>
    <property type="evidence" value="ECO:0007669"/>
    <property type="project" value="InterPro"/>
</dbReference>
<feature type="transmembrane region" description="Helical" evidence="8">
    <location>
        <begin position="14"/>
        <end position="34"/>
    </location>
</feature>
<keyword evidence="8" id="KW-0472">Membrane</keyword>
<dbReference type="GO" id="GO:0005975">
    <property type="term" value="P:carbohydrate metabolic process"/>
    <property type="evidence" value="ECO:0007669"/>
    <property type="project" value="InterPro"/>
</dbReference>
<comment type="pathway">
    <text evidence="1">Glycan metabolism; L-arabinan degradation.</text>
</comment>
<organism evidence="9">
    <name type="scientific">Amorphochlora amoebiformis</name>
    <dbReference type="NCBI Taxonomy" id="1561963"/>
    <lineage>
        <taxon>Eukaryota</taxon>
        <taxon>Sar</taxon>
        <taxon>Rhizaria</taxon>
        <taxon>Cercozoa</taxon>
        <taxon>Chlorarachniophyceae</taxon>
        <taxon>Amorphochlora</taxon>
    </lineage>
</organism>
<accession>A0A7S0DFC8</accession>
<dbReference type="InterPro" id="IPR023296">
    <property type="entry name" value="Glyco_hydro_beta-prop_sf"/>
</dbReference>
<name>A0A7S0DFC8_9EUKA</name>
<evidence type="ECO:0000256" key="2">
    <source>
        <dbReference type="ARBA" id="ARBA00009865"/>
    </source>
</evidence>
<keyword evidence="3 7" id="KW-0378">Hydrolase</keyword>
<dbReference type="PANTHER" id="PTHR43301:SF3">
    <property type="entry name" value="ARABINAN ENDO-1,5-ALPHA-L-ARABINOSIDASE A-RELATED"/>
    <property type="match status" value="1"/>
</dbReference>
<dbReference type="SUPFAM" id="SSF75005">
    <property type="entry name" value="Arabinanase/levansucrase/invertase"/>
    <property type="match status" value="1"/>
</dbReference>
<dbReference type="AlphaFoldDB" id="A0A7S0DFC8"/>
<evidence type="ECO:0000256" key="6">
    <source>
        <dbReference type="PIRSR" id="PIRSR606710-2"/>
    </source>
</evidence>
<dbReference type="Pfam" id="PF04616">
    <property type="entry name" value="Glyco_hydro_43"/>
    <property type="match status" value="1"/>
</dbReference>
<dbReference type="PANTHER" id="PTHR43301">
    <property type="entry name" value="ARABINAN ENDO-1,5-ALPHA-L-ARABINOSIDASE"/>
    <property type="match status" value="1"/>
</dbReference>
<comment type="similarity">
    <text evidence="2 7">Belongs to the glycosyl hydrolase 43 family.</text>
</comment>